<dbReference type="EMBL" id="LXQA010655818">
    <property type="protein sequence ID" value="MCI64432.1"/>
    <property type="molecule type" value="Genomic_DNA"/>
</dbReference>
<evidence type="ECO:0000313" key="1">
    <source>
        <dbReference type="EMBL" id="MCI64432.1"/>
    </source>
</evidence>
<comment type="caution">
    <text evidence="1">The sequence shown here is derived from an EMBL/GenBank/DDBJ whole genome shotgun (WGS) entry which is preliminary data.</text>
</comment>
<name>A0A392TTP9_9FABA</name>
<keyword evidence="2" id="KW-1185">Reference proteome</keyword>
<reference evidence="1 2" key="1">
    <citation type="journal article" date="2018" name="Front. Plant Sci.">
        <title>Red Clover (Trifolium pratense) and Zigzag Clover (T. medium) - A Picture of Genomic Similarities and Differences.</title>
        <authorList>
            <person name="Dluhosova J."/>
            <person name="Istvanek J."/>
            <person name="Nedelnik J."/>
            <person name="Repkova J."/>
        </authorList>
    </citation>
    <scope>NUCLEOTIDE SEQUENCE [LARGE SCALE GENOMIC DNA]</scope>
    <source>
        <strain evidence="2">cv. 10/8</strain>
        <tissue evidence="1">Leaf</tissue>
    </source>
</reference>
<dbReference type="AlphaFoldDB" id="A0A392TTP9"/>
<dbReference type="Proteomes" id="UP000265520">
    <property type="component" value="Unassembled WGS sequence"/>
</dbReference>
<organism evidence="1 2">
    <name type="scientific">Trifolium medium</name>
    <dbReference type="NCBI Taxonomy" id="97028"/>
    <lineage>
        <taxon>Eukaryota</taxon>
        <taxon>Viridiplantae</taxon>
        <taxon>Streptophyta</taxon>
        <taxon>Embryophyta</taxon>
        <taxon>Tracheophyta</taxon>
        <taxon>Spermatophyta</taxon>
        <taxon>Magnoliopsida</taxon>
        <taxon>eudicotyledons</taxon>
        <taxon>Gunneridae</taxon>
        <taxon>Pentapetalae</taxon>
        <taxon>rosids</taxon>
        <taxon>fabids</taxon>
        <taxon>Fabales</taxon>
        <taxon>Fabaceae</taxon>
        <taxon>Papilionoideae</taxon>
        <taxon>50 kb inversion clade</taxon>
        <taxon>NPAAA clade</taxon>
        <taxon>Hologalegina</taxon>
        <taxon>IRL clade</taxon>
        <taxon>Trifolieae</taxon>
        <taxon>Trifolium</taxon>
    </lineage>
</organism>
<proteinExistence type="predicted"/>
<sequence>WRGGGNNTRDRPGEAVARILDIGLERRWQEYSTSAWRGGGIILGISLERRW</sequence>
<feature type="non-terminal residue" evidence="1">
    <location>
        <position position="1"/>
    </location>
</feature>
<accession>A0A392TTP9</accession>
<evidence type="ECO:0000313" key="2">
    <source>
        <dbReference type="Proteomes" id="UP000265520"/>
    </source>
</evidence>
<protein>
    <submittedName>
        <fullName evidence="1">Uncharacterized protein</fullName>
    </submittedName>
</protein>